<dbReference type="GO" id="GO:0046872">
    <property type="term" value="F:metal ion binding"/>
    <property type="evidence" value="ECO:0007669"/>
    <property type="project" value="UniProtKB-KW"/>
</dbReference>
<dbReference type="InterPro" id="IPR036397">
    <property type="entry name" value="RNaseH_sf"/>
</dbReference>
<comment type="similarity">
    <text evidence="2 13">Belongs to the DNA polymerase type-B family.</text>
</comment>
<keyword evidence="7" id="KW-0862">Zinc</keyword>
<keyword evidence="13" id="KW-0235">DNA replication</keyword>
<dbReference type="InterPro" id="IPR023211">
    <property type="entry name" value="DNA_pol_palm_dom_sf"/>
</dbReference>
<evidence type="ECO:0000256" key="4">
    <source>
        <dbReference type="ARBA" id="ARBA00022695"/>
    </source>
</evidence>
<dbReference type="Gene3D" id="1.10.132.60">
    <property type="entry name" value="DNA polymerase family B, C-terminal domain"/>
    <property type="match status" value="1"/>
</dbReference>
<feature type="domain" description="DNA-directed DNA polymerase family B multifunctional" evidence="15">
    <location>
        <begin position="363"/>
        <end position="768"/>
    </location>
</feature>
<evidence type="ECO:0000256" key="14">
    <source>
        <dbReference type="SAM" id="MobiDB-lite"/>
    </source>
</evidence>
<keyword evidence="13" id="KW-0238">DNA-binding</keyword>
<dbReference type="GO" id="GO:0000724">
    <property type="term" value="P:double-strand break repair via homologous recombination"/>
    <property type="evidence" value="ECO:0007669"/>
    <property type="project" value="TreeGrafter"/>
</dbReference>
<dbReference type="SMART" id="SM00486">
    <property type="entry name" value="POLBc"/>
    <property type="match status" value="1"/>
</dbReference>
<evidence type="ECO:0000313" key="17">
    <source>
        <dbReference type="EMBL" id="KAF3951334.1"/>
    </source>
</evidence>
<dbReference type="SUPFAM" id="SSF53098">
    <property type="entry name" value="Ribonuclease H-like"/>
    <property type="match status" value="1"/>
</dbReference>
<dbReference type="GO" id="GO:0051536">
    <property type="term" value="F:iron-sulfur cluster binding"/>
    <property type="evidence" value="ECO:0007669"/>
    <property type="project" value="UniProtKB-KW"/>
</dbReference>
<dbReference type="PROSITE" id="PS00116">
    <property type="entry name" value="DNA_POLYMERASE_B"/>
    <property type="match status" value="1"/>
</dbReference>
<dbReference type="Proteomes" id="UP000737018">
    <property type="component" value="Unassembled WGS sequence"/>
</dbReference>
<evidence type="ECO:0000259" key="16">
    <source>
        <dbReference type="Pfam" id="PF03104"/>
    </source>
</evidence>
<dbReference type="Gene3D" id="3.90.1600.10">
    <property type="entry name" value="Palm domain of DNA polymerase"/>
    <property type="match status" value="1"/>
</dbReference>
<dbReference type="PRINTS" id="PR00106">
    <property type="entry name" value="DNAPOLB"/>
</dbReference>
<keyword evidence="3 13" id="KW-0808">Transferase</keyword>
<dbReference type="GO" id="GO:0016035">
    <property type="term" value="C:zeta DNA polymerase complex"/>
    <property type="evidence" value="ECO:0007669"/>
    <property type="project" value="InterPro"/>
</dbReference>
<evidence type="ECO:0000256" key="11">
    <source>
        <dbReference type="ARBA" id="ARBA00023204"/>
    </source>
</evidence>
<accession>A0A8J4QR45</accession>
<dbReference type="GO" id="GO:0006260">
    <property type="term" value="P:DNA replication"/>
    <property type="evidence" value="ECO:0007669"/>
    <property type="project" value="UniProtKB-KW"/>
</dbReference>
<evidence type="ECO:0000256" key="2">
    <source>
        <dbReference type="ARBA" id="ARBA00005755"/>
    </source>
</evidence>
<feature type="compositionally biased region" description="Basic and acidic residues" evidence="14">
    <location>
        <begin position="78"/>
        <end position="88"/>
    </location>
</feature>
<dbReference type="CDD" id="cd05534">
    <property type="entry name" value="POLBc_zeta"/>
    <property type="match status" value="1"/>
</dbReference>
<protein>
    <recommendedName>
        <fullName evidence="13">DNA polymerase</fullName>
        <ecNumber evidence="13">2.7.7.7</ecNumber>
    </recommendedName>
</protein>
<sequence length="775" mass="86189">MKASSLIGSQSSLPDDCEKAQSFFLDSSDKDMPESGSRSHVEPILDRLYHENPRNLNAERSAFGDGVTTIIQGGGGIAKEKSCSDSSHDMSQILGPNGKSKPTPLSQSGFQDPASVGGGQQLTLLSIENLEEISDLILDLMPSIKTEAFKRTLDGISASKMLVFTEEKYLLSHFMKIVDSSDPDIIMGWDIQGGSLGFLAERASHLGIGLLNNISRTPSETKIAARDLDIPEKGIFDNLIPERLNTNPVILEDAIIEDEWGRTHASGVHVGGRIVLNVWRLMRGEVKLNMYTVEAVAEAVLRRKIPSFCHKVLTKWFSCGPGRGRFRCIEYFIERARLNLEIMNQLDMINRTSELARVFSIDFFSVLSRGSQNRIESMFLRLAHTQNYLAISPGSQRVASQPTMECLPLVMEPESRFYADPIVVLDFQSHYPSMIIAYNLYFSTCLGKVAPSKANTLGVSSFSPDPSVLKCVKNEILLTPNGVMYVSSKVCKGIMPRLLEEILSTRIMVKQAMKILSPSQKILHRIFNARQLALKLIANVTYGYTAAGFSGHMPYAELADNIVQCGYSTLEKAISFVNAHDKWKAKVIYGDTDSLFVLLKGCTVKESFRIGNEIVSAIAAMNPNPVTLKMEKLYHPCFLLTKKRYVGYSYESPKQSELVYDAKGIEIVRRDTCGAVSKTLEKSLRLIFEHLNTSERKAYLQRQWTQILSGKVSLHDFVFTKEVRLGTYCTRSSSSLPPAAIVATKAMRADPRAEPRYAERIPYVVIHGEPGPPPQ</sequence>
<evidence type="ECO:0000256" key="13">
    <source>
        <dbReference type="RuleBase" id="RU000442"/>
    </source>
</evidence>
<evidence type="ECO:0000256" key="7">
    <source>
        <dbReference type="ARBA" id="ARBA00022833"/>
    </source>
</evidence>
<dbReference type="InterPro" id="IPR043502">
    <property type="entry name" value="DNA/RNA_pol_sf"/>
</dbReference>
<dbReference type="AlphaFoldDB" id="A0A8J4QR45"/>
<gene>
    <name evidence="17" type="ORF">CMV_023001</name>
</gene>
<keyword evidence="6" id="KW-0227">DNA damage</keyword>
<name>A0A8J4QR45_9ROSI</name>
<proteinExistence type="inferred from homology"/>
<keyword evidence="18" id="KW-1185">Reference proteome</keyword>
<dbReference type="OrthoDB" id="2414538at2759"/>
<dbReference type="FunFam" id="1.10.287.690:FF:000002">
    <property type="entry name" value="DNA polymerase zeta"/>
    <property type="match status" value="1"/>
</dbReference>
<dbReference type="GO" id="GO:0000166">
    <property type="term" value="F:nucleotide binding"/>
    <property type="evidence" value="ECO:0007669"/>
    <property type="project" value="InterPro"/>
</dbReference>
<dbReference type="GO" id="GO:0003677">
    <property type="term" value="F:DNA binding"/>
    <property type="evidence" value="ECO:0007669"/>
    <property type="project" value="UniProtKB-KW"/>
</dbReference>
<keyword evidence="5" id="KW-0479">Metal-binding</keyword>
<reference evidence="17" key="1">
    <citation type="submission" date="2020-03" db="EMBL/GenBank/DDBJ databases">
        <title>Castanea mollissima Vanexum genome sequencing.</title>
        <authorList>
            <person name="Staton M."/>
        </authorList>
    </citation>
    <scope>NUCLEOTIDE SEQUENCE</scope>
    <source>
        <tissue evidence="17">Leaf</tissue>
    </source>
</reference>
<evidence type="ECO:0000259" key="15">
    <source>
        <dbReference type="Pfam" id="PF00136"/>
    </source>
</evidence>
<evidence type="ECO:0000256" key="12">
    <source>
        <dbReference type="ARBA" id="ARBA00049244"/>
    </source>
</evidence>
<comment type="caution">
    <text evidence="17">The sequence shown here is derived from an EMBL/GenBank/DDBJ whole genome shotgun (WGS) entry which is preliminary data.</text>
</comment>
<keyword evidence="4 13" id="KW-0548">Nucleotidyltransferase</keyword>
<comment type="catalytic activity">
    <reaction evidence="12 13">
        <text>DNA(n) + a 2'-deoxyribonucleoside 5'-triphosphate = DNA(n+1) + diphosphate</text>
        <dbReference type="Rhea" id="RHEA:22508"/>
        <dbReference type="Rhea" id="RHEA-COMP:17339"/>
        <dbReference type="Rhea" id="RHEA-COMP:17340"/>
        <dbReference type="ChEBI" id="CHEBI:33019"/>
        <dbReference type="ChEBI" id="CHEBI:61560"/>
        <dbReference type="ChEBI" id="CHEBI:173112"/>
        <dbReference type="EC" id="2.7.7.7"/>
    </reaction>
</comment>
<dbReference type="Gene3D" id="3.30.420.10">
    <property type="entry name" value="Ribonuclease H-like superfamily/Ribonuclease H"/>
    <property type="match status" value="1"/>
</dbReference>
<dbReference type="GO" id="GO:0042276">
    <property type="term" value="P:error-prone translesion synthesis"/>
    <property type="evidence" value="ECO:0007669"/>
    <property type="project" value="TreeGrafter"/>
</dbReference>
<dbReference type="GO" id="GO:0003887">
    <property type="term" value="F:DNA-directed DNA polymerase activity"/>
    <property type="evidence" value="ECO:0007669"/>
    <property type="project" value="UniProtKB-KW"/>
</dbReference>
<evidence type="ECO:0000256" key="8">
    <source>
        <dbReference type="ARBA" id="ARBA00022932"/>
    </source>
</evidence>
<dbReference type="Gene3D" id="1.10.287.690">
    <property type="entry name" value="Helix hairpin bin"/>
    <property type="match status" value="1"/>
</dbReference>
<evidence type="ECO:0000256" key="10">
    <source>
        <dbReference type="ARBA" id="ARBA00023014"/>
    </source>
</evidence>
<evidence type="ECO:0000256" key="6">
    <source>
        <dbReference type="ARBA" id="ARBA00022763"/>
    </source>
</evidence>
<keyword evidence="8 13" id="KW-0239">DNA-directed DNA polymerase</keyword>
<evidence type="ECO:0000313" key="18">
    <source>
        <dbReference type="Proteomes" id="UP000737018"/>
    </source>
</evidence>
<comment type="cofactor">
    <cofactor evidence="1">
        <name>[4Fe-4S] cluster</name>
        <dbReference type="ChEBI" id="CHEBI:49883"/>
    </cofactor>
</comment>
<dbReference type="InterPro" id="IPR012337">
    <property type="entry name" value="RNaseH-like_sf"/>
</dbReference>
<dbReference type="InterPro" id="IPR017964">
    <property type="entry name" value="DNA-dir_DNA_pol_B_CS"/>
</dbReference>
<keyword evidence="11" id="KW-0234">DNA repair</keyword>
<dbReference type="EC" id="2.7.7.7" evidence="13"/>
<feature type="region of interest" description="Disordered" evidence="14">
    <location>
        <begin position="78"/>
        <end position="115"/>
    </location>
</feature>
<keyword evidence="10" id="KW-0411">Iron-sulfur</keyword>
<evidence type="ECO:0000256" key="1">
    <source>
        <dbReference type="ARBA" id="ARBA00001966"/>
    </source>
</evidence>
<dbReference type="PANTHER" id="PTHR45812:SF1">
    <property type="entry name" value="DNA POLYMERASE ZETA CATALYTIC SUBUNIT"/>
    <property type="match status" value="1"/>
</dbReference>
<evidence type="ECO:0000256" key="5">
    <source>
        <dbReference type="ARBA" id="ARBA00022723"/>
    </source>
</evidence>
<dbReference type="InterPro" id="IPR006134">
    <property type="entry name" value="DNA-dir_DNA_pol_B_multi_dom"/>
</dbReference>
<dbReference type="GO" id="GO:0005634">
    <property type="term" value="C:nucleus"/>
    <property type="evidence" value="ECO:0007669"/>
    <property type="project" value="TreeGrafter"/>
</dbReference>
<dbReference type="SUPFAM" id="SSF56672">
    <property type="entry name" value="DNA/RNA polymerases"/>
    <property type="match status" value="1"/>
</dbReference>
<evidence type="ECO:0000256" key="9">
    <source>
        <dbReference type="ARBA" id="ARBA00023004"/>
    </source>
</evidence>
<dbReference type="EMBL" id="JRKL02004994">
    <property type="protein sequence ID" value="KAF3951334.1"/>
    <property type="molecule type" value="Genomic_DNA"/>
</dbReference>
<feature type="domain" description="DNA-directed DNA polymerase family B exonuclease" evidence="16">
    <location>
        <begin position="144"/>
        <end position="222"/>
    </location>
</feature>
<dbReference type="InterPro" id="IPR042087">
    <property type="entry name" value="DNA_pol_B_thumb"/>
</dbReference>
<dbReference type="Pfam" id="PF03104">
    <property type="entry name" value="DNA_pol_B_exo1"/>
    <property type="match status" value="1"/>
</dbReference>
<keyword evidence="9" id="KW-0408">Iron</keyword>
<dbReference type="InterPro" id="IPR006172">
    <property type="entry name" value="DNA-dir_DNA_pol_B"/>
</dbReference>
<dbReference type="CDD" id="cd05778">
    <property type="entry name" value="DNA_polB_zeta_exo"/>
    <property type="match status" value="1"/>
</dbReference>
<dbReference type="InterPro" id="IPR006133">
    <property type="entry name" value="DNA-dir_DNA_pol_B_exonuc"/>
</dbReference>
<dbReference type="Pfam" id="PF00136">
    <property type="entry name" value="DNA_pol_B"/>
    <property type="match status" value="1"/>
</dbReference>
<evidence type="ECO:0000256" key="3">
    <source>
        <dbReference type="ARBA" id="ARBA00022679"/>
    </source>
</evidence>
<dbReference type="PANTHER" id="PTHR45812">
    <property type="entry name" value="DNA POLYMERASE ZETA CATALYTIC SUBUNIT"/>
    <property type="match status" value="1"/>
</dbReference>
<organism evidence="17 18">
    <name type="scientific">Castanea mollissima</name>
    <name type="common">Chinese chestnut</name>
    <dbReference type="NCBI Taxonomy" id="60419"/>
    <lineage>
        <taxon>Eukaryota</taxon>
        <taxon>Viridiplantae</taxon>
        <taxon>Streptophyta</taxon>
        <taxon>Embryophyta</taxon>
        <taxon>Tracheophyta</taxon>
        <taxon>Spermatophyta</taxon>
        <taxon>Magnoliopsida</taxon>
        <taxon>eudicotyledons</taxon>
        <taxon>Gunneridae</taxon>
        <taxon>Pentapetalae</taxon>
        <taxon>rosids</taxon>
        <taxon>fabids</taxon>
        <taxon>Fagales</taxon>
        <taxon>Fagaceae</taxon>
        <taxon>Castanea</taxon>
    </lineage>
</organism>
<dbReference type="InterPro" id="IPR030559">
    <property type="entry name" value="PolZ_Rev3"/>
</dbReference>